<keyword evidence="4" id="KW-1185">Reference proteome</keyword>
<dbReference type="SUPFAM" id="SSF69786">
    <property type="entry name" value="YggU-like"/>
    <property type="match status" value="1"/>
</dbReference>
<comment type="similarity">
    <text evidence="1 2">Belongs to the UPF0235 family.</text>
</comment>
<dbReference type="KEGG" id="azc:AZC_3318"/>
<dbReference type="Proteomes" id="UP000000270">
    <property type="component" value="Chromosome"/>
</dbReference>
<reference evidence="3 4" key="3">
    <citation type="journal article" date="2008" name="BMC Genomics">
        <title>The genome of the versatile nitrogen fixer Azorhizobium caulinodans ORS571.</title>
        <authorList>
            <person name="Lee KB."/>
            <person name="Backer P.D."/>
            <person name="Aono T."/>
            <person name="Liu CT."/>
            <person name="Suzuki S."/>
            <person name="Suzuki T."/>
            <person name="Kaneko T."/>
            <person name="Yamada M."/>
            <person name="Tabata S."/>
            <person name="Kupfer D.M."/>
            <person name="Najar F.Z."/>
            <person name="Wiley G.B."/>
            <person name="Roe B."/>
            <person name="Binnewies T.T."/>
            <person name="Ussery D.W."/>
            <person name="D'Haeze W."/>
            <person name="Herder J.D."/>
            <person name="Gevers D."/>
            <person name="Vereecke D."/>
            <person name="Holsters M."/>
            <person name="Oyaizu H."/>
        </authorList>
    </citation>
    <scope>NUCLEOTIDE SEQUENCE [LARGE SCALE GENOMIC DNA]</scope>
    <source>
        <strain evidence="4">ATCC 43989 / DSM 5975 / JCM 20966 / LMG 6465 / NBRC 14845 / NCIMB 13405 / ORS 571</strain>
    </source>
</reference>
<name>A8IHT1_AZOC5</name>
<dbReference type="InterPro" id="IPR003746">
    <property type="entry name" value="DUF167"/>
</dbReference>
<dbReference type="NCBIfam" id="TIGR00251">
    <property type="entry name" value="DUF167 family protein"/>
    <property type="match status" value="1"/>
</dbReference>
<dbReference type="STRING" id="438753.AZC_3318"/>
<dbReference type="EMBL" id="AP009384">
    <property type="protein sequence ID" value="BAF89316.1"/>
    <property type="molecule type" value="Genomic_DNA"/>
</dbReference>
<dbReference type="AlphaFoldDB" id="A8IHT1"/>
<reference evidence="3 4" key="5">
    <citation type="journal article" date="2010" name="Appl. Environ. Microbiol.">
        <title>phrR-like gene praR of Azorhizobium caulinodans ORS571 is essential for symbiosis with Sesbania rostrata and is involved in expression of reb genes.</title>
        <authorList>
            <person name="Akiba N."/>
            <person name="Aono T."/>
            <person name="Toyazaki H."/>
            <person name="Sato S."/>
            <person name="Oyaizu H."/>
        </authorList>
    </citation>
    <scope>NUCLEOTIDE SEQUENCE [LARGE SCALE GENOMIC DNA]</scope>
    <source>
        <strain evidence="4">ATCC 43989 / DSM 5975 / JCM 20966 / LMG 6465 / NBRC 14845 / NCIMB 13405 / ORS 571</strain>
    </source>
</reference>
<dbReference type="InterPro" id="IPR036591">
    <property type="entry name" value="YggU-like_sf"/>
</dbReference>
<dbReference type="eggNOG" id="COG1872">
    <property type="taxonomic scope" value="Bacteria"/>
</dbReference>
<dbReference type="HAMAP" id="MF_00634">
    <property type="entry name" value="UPF0235"/>
    <property type="match status" value="1"/>
</dbReference>
<evidence type="ECO:0000313" key="3">
    <source>
        <dbReference type="EMBL" id="BAF89316.1"/>
    </source>
</evidence>
<reference evidence="3 4" key="4">
    <citation type="journal article" date="2009" name="Appl. Environ. Microbiol.">
        <title>Comparative genome-wide transcriptional profiling of Azorhizobium caulinodans ORS571 grown under free-living and symbiotic conditions.</title>
        <authorList>
            <person name="Tsukada S."/>
            <person name="Aono T."/>
            <person name="Akiba N."/>
            <person name="Lee KB."/>
            <person name="Liu CT."/>
            <person name="Toyazaki H."/>
            <person name="Oyaizu H."/>
        </authorList>
    </citation>
    <scope>NUCLEOTIDE SEQUENCE [LARGE SCALE GENOMIC DNA]</scope>
    <source>
        <strain evidence="4">ATCC 43989 / DSM 5975 / JCM 20966 / LMG 6465 / NBRC 14845 / NCIMB 13405 / ORS 571</strain>
    </source>
</reference>
<reference evidence="3 4" key="6">
    <citation type="journal article" date="2011" name="Appl. Environ. Microbiol.">
        <title>Involvement of the azorhizobial chromosome partition gene (parA) in the onset of bacteroid differentiation during Sesbania rostrata stem nodule development.</title>
        <authorList>
            <person name="Liu CT."/>
            <person name="Lee KB."/>
            <person name="Wang YS."/>
            <person name="Peng MH."/>
            <person name="Lee KT."/>
            <person name="Suzuki S."/>
            <person name="Suzuki T."/>
            <person name="Oyaizu H."/>
        </authorList>
    </citation>
    <scope>NUCLEOTIDE SEQUENCE [LARGE SCALE GENOMIC DNA]</scope>
    <source>
        <strain evidence="4">ATCC 43989 / DSM 5975 / JCM 20966 / LMG 6465 / NBRC 14845 / NCIMB 13405 / ORS 571</strain>
    </source>
</reference>
<evidence type="ECO:0000313" key="4">
    <source>
        <dbReference type="Proteomes" id="UP000000270"/>
    </source>
</evidence>
<dbReference type="RefSeq" id="WP_012171841.1">
    <property type="nucleotide sequence ID" value="NC_009937.1"/>
</dbReference>
<accession>A8IHT1</accession>
<dbReference type="Gene3D" id="3.30.1200.10">
    <property type="entry name" value="YggU-like"/>
    <property type="match status" value="1"/>
</dbReference>
<proteinExistence type="inferred from homology"/>
<organism evidence="3 4">
    <name type="scientific">Azorhizobium caulinodans (strain ATCC 43989 / DSM 5975 / JCM 20966 / LMG 6465 / NBRC 14845 / NCIMB 13405 / ORS 571)</name>
    <dbReference type="NCBI Taxonomy" id="438753"/>
    <lineage>
        <taxon>Bacteria</taxon>
        <taxon>Pseudomonadati</taxon>
        <taxon>Pseudomonadota</taxon>
        <taxon>Alphaproteobacteria</taxon>
        <taxon>Hyphomicrobiales</taxon>
        <taxon>Xanthobacteraceae</taxon>
        <taxon>Azorhizobium</taxon>
    </lineage>
</organism>
<evidence type="ECO:0000256" key="1">
    <source>
        <dbReference type="ARBA" id="ARBA00010364"/>
    </source>
</evidence>
<dbReference type="HOGENOM" id="CLU_130694_3_0_5"/>
<reference evidence="4" key="2">
    <citation type="submission" date="2007-04" db="EMBL/GenBank/DDBJ databases">
        <title>Complete genome sequence of the nitrogen-fixing bacterium Azorhizobium caulinodans ORS571.</title>
        <authorList>
            <person name="Lee K.B."/>
            <person name="Backer P.D."/>
            <person name="Aono T."/>
            <person name="Liu C.T."/>
            <person name="Suzuki S."/>
            <person name="Suzuki T."/>
            <person name="Kaneko T."/>
            <person name="Yamada M."/>
            <person name="Tabata S."/>
            <person name="Kupfer D.M."/>
            <person name="Najar F.Z."/>
            <person name="Wiley G.B."/>
            <person name="Roe B."/>
            <person name="Binnewies T."/>
            <person name="Ussery D."/>
            <person name="Vereecke D."/>
            <person name="Gevers D."/>
            <person name="Holsters M."/>
            <person name="Oyaizu H."/>
        </authorList>
    </citation>
    <scope>NUCLEOTIDE SEQUENCE [LARGE SCALE GENOMIC DNA]</scope>
    <source>
        <strain evidence="4">ATCC 43989 / DSM 5975 / JCM 20966 / LMG 6465 / NBRC 14845 / NCIMB 13405 / ORS 571</strain>
    </source>
</reference>
<dbReference type="SMART" id="SM01152">
    <property type="entry name" value="DUF167"/>
    <property type="match status" value="1"/>
</dbReference>
<protein>
    <recommendedName>
        <fullName evidence="2">UPF0235 protein AZC_3318</fullName>
    </recommendedName>
</protein>
<dbReference type="Pfam" id="PF02594">
    <property type="entry name" value="DUF167"/>
    <property type="match status" value="1"/>
</dbReference>
<sequence length="104" mass="10414">MAFCRETADGLEVSVRATPKGGRDALDGVSQLSDGRDVLKIRVRAAPEDGAATAAVAKVLAGAAGVAPSAVRLASGATARLKVFRISGDAARLRATLEAAVAAL</sequence>
<evidence type="ECO:0000256" key="2">
    <source>
        <dbReference type="HAMAP-Rule" id="MF_00634"/>
    </source>
</evidence>
<reference evidence="3 4" key="1">
    <citation type="journal article" date="2007" name="Appl. Environ. Microbiol.">
        <title>Rhizobial factors required for stem nodule maturation and maintenance in Sesbania rostrata-Azorhizobium caulinodans ORS571 symbiosis.</title>
        <authorList>
            <person name="Suzuki S."/>
            <person name="Aono T."/>
            <person name="Lee KB."/>
            <person name="Suzuki T."/>
            <person name="Liu CT."/>
            <person name="Miwa H."/>
            <person name="Wakao S."/>
            <person name="Iki T."/>
            <person name="Oyaizu H."/>
        </authorList>
    </citation>
    <scope>NUCLEOTIDE SEQUENCE [LARGE SCALE GENOMIC DNA]</scope>
    <source>
        <strain evidence="4">ATCC 43989 / DSM 5975 / JCM 20966 / LMG 6465 / NBRC 14845 / NCIMB 13405 / ORS 571</strain>
    </source>
</reference>
<gene>
    <name evidence="3" type="ordered locus">AZC_3318</name>
</gene>